<evidence type="ECO:0000313" key="3">
    <source>
        <dbReference type="Proteomes" id="UP000093954"/>
    </source>
</evidence>
<sequence length="635" mass="67569">MQIIKTNFNFKKITSWILSVFMILSLITFVGPSSAVSAKTDHSDPATDFAVYIVKNGQTIPLHEYSMAEMRALQTPDPVYYSSIDAMPAAVGTKAQGVLLTTLINDLAKNYNTDAANYSAVKLYCTDTKPNPYRTYLRSFLYGSKRYYFPNLYANFSVDPDTGDPKTTSGALDNPTEVEPMFAVNSFQDRYFNFVTTPGSTGESELKSKTMTGVETFRFCYGQTIKNVTNCDSMTNGYARWTYRVDIILPQAPAMTADTAGKTAGQSVDFSFTDDAAWRGAVTGVTVNGTALDSSKYSISAGKITIDGSEFTAAGDYKIAVQAKGYNDAAVTQTIKAAPVAAPPSMTADSSNNTAGQSIDLTFTDDAAWRNAVTGITVNGKALDSSKYNITAGKITIDGSEFTAAGDYKIAVQATGYSDAEVTQTIQKAPAPALTADSSNNTAGQSIDLAFTDDAAWRNAVTGITVNGTALDSSKYSITAGKITINGSVFTAAGDYKIAVQAKGYSDAEVTQTIQKAPAPIPTTPIYKITPVEDAACKVGSDDKGITTLTVNSGVSGLKYFSTKVAPVKSHQGNETVVFAKYSKGVLIDMNATTADFDMVSSAGAGFNVNEGDVIKIYVVDQLTNDTNVNPVVFQ</sequence>
<dbReference type="InterPro" id="IPR011432">
    <property type="entry name" value="Shr-like_HID"/>
</dbReference>
<evidence type="ECO:0000259" key="1">
    <source>
        <dbReference type="Pfam" id="PF07550"/>
    </source>
</evidence>
<protein>
    <submittedName>
        <fullName evidence="2">Cell-cell adhesion domain protein</fullName>
    </submittedName>
</protein>
<proteinExistence type="predicted"/>
<evidence type="ECO:0000313" key="2">
    <source>
        <dbReference type="EMBL" id="OBR90765.1"/>
    </source>
</evidence>
<reference evidence="2 3" key="1">
    <citation type="journal article" date="2012" name="Front. Microbiol.">
        <title>Draft Genome Sequence of the Virulent Strain 01-B526 of the Fish Pathogen Aeromonas salmonicida.</title>
        <authorList>
            <person name="Charette S.J."/>
            <person name="Brochu F."/>
            <person name="Boyle B."/>
            <person name="Filion G."/>
            <person name="Tanaka K.H."/>
            <person name="Derome N."/>
        </authorList>
    </citation>
    <scope>NUCLEOTIDE SEQUENCE [LARGE SCALE GENOMIC DNA]</scope>
    <source>
        <strain evidence="2 3">P11</strain>
    </source>
</reference>
<feature type="domain" description="Heme-binding protein Shr-like Hb-interacting" evidence="1">
    <location>
        <begin position="347"/>
        <end position="426"/>
    </location>
</feature>
<keyword evidence="3" id="KW-1185">Reference proteome</keyword>
<organism evidence="2 3">
    <name type="scientific">Clostridium ragsdalei P11</name>
    <dbReference type="NCBI Taxonomy" id="1353534"/>
    <lineage>
        <taxon>Bacteria</taxon>
        <taxon>Bacillati</taxon>
        <taxon>Bacillota</taxon>
        <taxon>Clostridia</taxon>
        <taxon>Eubacteriales</taxon>
        <taxon>Clostridiaceae</taxon>
        <taxon>Clostridium</taxon>
    </lineage>
</organism>
<dbReference type="Pfam" id="PF07550">
    <property type="entry name" value="Shr-like_HID"/>
    <property type="match status" value="3"/>
</dbReference>
<dbReference type="AlphaFoldDB" id="A0A1A6AL06"/>
<dbReference type="Proteomes" id="UP000093954">
    <property type="component" value="Unassembled WGS sequence"/>
</dbReference>
<dbReference type="PATRIC" id="fig|1353534.3.peg.3475"/>
<gene>
    <name evidence="2" type="ORF">CLRAG_34130</name>
</gene>
<feature type="domain" description="Heme-binding protein Shr-like Hb-interacting" evidence="1">
    <location>
        <begin position="256"/>
        <end position="336"/>
    </location>
</feature>
<comment type="caution">
    <text evidence="2">The sequence shown here is derived from an EMBL/GenBank/DDBJ whole genome shotgun (WGS) entry which is preliminary data.</text>
</comment>
<dbReference type="EMBL" id="LROS01000055">
    <property type="protein sequence ID" value="OBR90765.1"/>
    <property type="molecule type" value="Genomic_DNA"/>
</dbReference>
<feature type="domain" description="Heme-binding protein Shr-like Hb-interacting" evidence="1">
    <location>
        <begin position="434"/>
        <end position="514"/>
    </location>
</feature>
<dbReference type="RefSeq" id="WP_065079486.1">
    <property type="nucleotide sequence ID" value="NZ_LROS01000055.1"/>
</dbReference>
<name>A0A1A6AL06_9CLOT</name>
<accession>A0A1A6AL06</accession>